<evidence type="ECO:0000256" key="2">
    <source>
        <dbReference type="ARBA" id="ARBA00009008"/>
    </source>
</evidence>
<dbReference type="PANTHER" id="PTHR35794:SF2">
    <property type="entry name" value="CELL DIVISION PROTEIN DIVIVA"/>
    <property type="match status" value="1"/>
</dbReference>
<gene>
    <name evidence="8" type="ORF">CLPU_5c00310</name>
</gene>
<dbReference type="PANTHER" id="PTHR35794">
    <property type="entry name" value="CELL DIVISION PROTEIN DIVIVA"/>
    <property type="match status" value="1"/>
</dbReference>
<evidence type="ECO:0000313" key="9">
    <source>
        <dbReference type="Proteomes" id="UP000037267"/>
    </source>
</evidence>
<name>A0A0L0WB22_GOTPU</name>
<keyword evidence="5 7" id="KW-0175">Coiled coil</keyword>
<evidence type="ECO:0000256" key="1">
    <source>
        <dbReference type="ARBA" id="ARBA00004496"/>
    </source>
</evidence>
<dbReference type="AlphaFoldDB" id="A0A0L0WB22"/>
<comment type="subcellular location">
    <subcellularLocation>
        <location evidence="1">Cytoplasm</location>
    </subcellularLocation>
</comment>
<dbReference type="Gene3D" id="6.10.250.660">
    <property type="match status" value="1"/>
</dbReference>
<organism evidence="8 9">
    <name type="scientific">Gottschalkia purinilytica</name>
    <name type="common">Clostridium purinilyticum</name>
    <dbReference type="NCBI Taxonomy" id="1503"/>
    <lineage>
        <taxon>Bacteria</taxon>
        <taxon>Bacillati</taxon>
        <taxon>Bacillota</taxon>
        <taxon>Tissierellia</taxon>
        <taxon>Tissierellales</taxon>
        <taxon>Gottschalkiaceae</taxon>
        <taxon>Gottschalkia</taxon>
    </lineage>
</organism>
<dbReference type="RefSeq" id="WP_050354827.1">
    <property type="nucleotide sequence ID" value="NZ_LGSS01000005.1"/>
</dbReference>
<dbReference type="Pfam" id="PF05103">
    <property type="entry name" value="DivIVA"/>
    <property type="match status" value="1"/>
</dbReference>
<evidence type="ECO:0000256" key="6">
    <source>
        <dbReference type="ARBA" id="ARBA00023306"/>
    </source>
</evidence>
<dbReference type="NCBIfam" id="TIGR03544">
    <property type="entry name" value="DivI1A_domain"/>
    <property type="match status" value="1"/>
</dbReference>
<evidence type="ECO:0000313" key="8">
    <source>
        <dbReference type="EMBL" id="KNF08724.1"/>
    </source>
</evidence>
<keyword evidence="3" id="KW-0963">Cytoplasm</keyword>
<feature type="coiled-coil region" evidence="7">
    <location>
        <begin position="96"/>
        <end position="123"/>
    </location>
</feature>
<dbReference type="InterPro" id="IPR007793">
    <property type="entry name" value="DivIVA_fam"/>
</dbReference>
<sequence length="170" mass="19707">MLTPLDIQNKEFSKGLRGYREAEVDSFLDEIILDYEKIYKENVELKDKISMLNDQVKHYSSLEQTLQKTLVVAQSAAEEVTANAKHKADLIVREAEENAKKVIDNSQNEVLRIKNEYEVIRKDMMLFKTRFKTLLKSQIESIDSYVEDGDIPKAVLDEKNEENEALIQHT</sequence>
<dbReference type="OrthoDB" id="9815492at2"/>
<dbReference type="GO" id="GO:0051301">
    <property type="term" value="P:cell division"/>
    <property type="evidence" value="ECO:0007669"/>
    <property type="project" value="UniProtKB-KW"/>
</dbReference>
<dbReference type="InterPro" id="IPR019933">
    <property type="entry name" value="DivIVA_domain"/>
</dbReference>
<dbReference type="GO" id="GO:0005737">
    <property type="term" value="C:cytoplasm"/>
    <property type="evidence" value="ECO:0007669"/>
    <property type="project" value="UniProtKB-SubCell"/>
</dbReference>
<dbReference type="STRING" id="1503.CLPU_5c00310"/>
<evidence type="ECO:0000256" key="5">
    <source>
        <dbReference type="ARBA" id="ARBA00023054"/>
    </source>
</evidence>
<keyword evidence="6" id="KW-0131">Cell cycle</keyword>
<dbReference type="PATRIC" id="fig|1503.3.peg.2553"/>
<proteinExistence type="inferred from homology"/>
<evidence type="ECO:0000256" key="3">
    <source>
        <dbReference type="ARBA" id="ARBA00022490"/>
    </source>
</evidence>
<dbReference type="EMBL" id="LGSS01000005">
    <property type="protein sequence ID" value="KNF08724.1"/>
    <property type="molecule type" value="Genomic_DNA"/>
</dbReference>
<evidence type="ECO:0000256" key="4">
    <source>
        <dbReference type="ARBA" id="ARBA00022618"/>
    </source>
</evidence>
<evidence type="ECO:0000256" key="7">
    <source>
        <dbReference type="SAM" id="Coils"/>
    </source>
</evidence>
<accession>A0A0L0WB22</accession>
<protein>
    <submittedName>
        <fullName evidence="8">Cell division initiation protein DivIVA</fullName>
    </submittedName>
</protein>
<reference evidence="9" key="1">
    <citation type="submission" date="2015-07" db="EMBL/GenBank/DDBJ databases">
        <title>Draft genome sequence of the purine-degrading Gottschalkia purinilyticum DSM 1384 (formerly Clostridium purinilyticum).</title>
        <authorList>
            <person name="Poehlein A."/>
            <person name="Schiel-Bengelsdorf B."/>
            <person name="Bengelsdorf F.R."/>
            <person name="Daniel R."/>
            <person name="Duerre P."/>
        </authorList>
    </citation>
    <scope>NUCLEOTIDE SEQUENCE [LARGE SCALE GENOMIC DNA]</scope>
    <source>
        <strain evidence="9">DSM 1384</strain>
    </source>
</reference>
<keyword evidence="4 8" id="KW-0132">Cell division</keyword>
<keyword evidence="9" id="KW-1185">Reference proteome</keyword>
<comment type="similarity">
    <text evidence="2">Belongs to the DivIVA family.</text>
</comment>
<comment type="caution">
    <text evidence="8">The sequence shown here is derived from an EMBL/GenBank/DDBJ whole genome shotgun (WGS) entry which is preliminary data.</text>
</comment>
<dbReference type="Proteomes" id="UP000037267">
    <property type="component" value="Unassembled WGS sequence"/>
</dbReference>